<dbReference type="InterPro" id="IPR050185">
    <property type="entry name" value="Ub_carboxyl-term_hydrolase"/>
</dbReference>
<reference evidence="2" key="1">
    <citation type="journal article" date="2020" name="Nature">
        <title>Giant virus diversity and host interactions through global metagenomics.</title>
        <authorList>
            <person name="Schulz F."/>
            <person name="Roux S."/>
            <person name="Paez-Espino D."/>
            <person name="Jungbluth S."/>
            <person name="Walsh D.A."/>
            <person name="Denef V.J."/>
            <person name="McMahon K.D."/>
            <person name="Konstantinidis K.T."/>
            <person name="Eloe-Fadrosh E.A."/>
            <person name="Kyrpides N.C."/>
            <person name="Woyke T."/>
        </authorList>
    </citation>
    <scope>NUCLEOTIDE SEQUENCE</scope>
    <source>
        <strain evidence="2">GVMAG-M-3300023110-24</strain>
    </source>
</reference>
<dbReference type="InterPro" id="IPR038765">
    <property type="entry name" value="Papain-like_cys_pep_sf"/>
</dbReference>
<dbReference type="PROSITE" id="PS50235">
    <property type="entry name" value="USP_3"/>
    <property type="match status" value="1"/>
</dbReference>
<evidence type="ECO:0000313" key="2">
    <source>
        <dbReference type="EMBL" id="QHT09233.1"/>
    </source>
</evidence>
<dbReference type="InterPro" id="IPR001394">
    <property type="entry name" value="Peptidase_C19_UCH"/>
</dbReference>
<dbReference type="PROSITE" id="PS00973">
    <property type="entry name" value="USP_2"/>
    <property type="match status" value="1"/>
</dbReference>
<proteinExistence type="predicted"/>
<name>A0A6C0CYB5_9ZZZZ</name>
<dbReference type="InterPro" id="IPR018200">
    <property type="entry name" value="USP_CS"/>
</dbReference>
<sequence length="319" mass="37643">MLSGNKGLTNHGNTCYMNSILQCLSHLLIFHPNNNKLMNDFNNNNNLFKEWLNLNNSLWRNTRSHVVSTKEFIIEFINELNKNNISFFSFDQNDSEEFLHTLLDFLHKSIKKNCKVKLNNKIKDKLIMECSKKWENSFSNDYSYIIDRFYSQMITSTNCPECNYCSNTIDPFLILQLEINNNMNTLNDAIEKYNDCKLDSSNLWTCDSCHNKVNANIGIKFSKTSDVMIIQLKKYKNLNQFIEYPEILDISNYSYDYNNRGTKYNLIGMCIHSGDLNGGHYYAICKNLLDDKWRMYNDTSVSYIDNHLQQKPYLLFYKR</sequence>
<dbReference type="SUPFAM" id="SSF54001">
    <property type="entry name" value="Cysteine proteinases"/>
    <property type="match status" value="1"/>
</dbReference>
<dbReference type="GO" id="GO:0004843">
    <property type="term" value="F:cysteine-type deubiquitinase activity"/>
    <property type="evidence" value="ECO:0007669"/>
    <property type="project" value="InterPro"/>
</dbReference>
<dbReference type="InterPro" id="IPR028889">
    <property type="entry name" value="USP"/>
</dbReference>
<feature type="domain" description="USP" evidence="1">
    <location>
        <begin position="6"/>
        <end position="319"/>
    </location>
</feature>
<protein>
    <recommendedName>
        <fullName evidence="1">USP domain-containing protein</fullName>
    </recommendedName>
</protein>
<dbReference type="GO" id="GO:0016579">
    <property type="term" value="P:protein deubiquitination"/>
    <property type="evidence" value="ECO:0007669"/>
    <property type="project" value="InterPro"/>
</dbReference>
<organism evidence="2">
    <name type="scientific">viral metagenome</name>
    <dbReference type="NCBI Taxonomy" id="1070528"/>
    <lineage>
        <taxon>unclassified sequences</taxon>
        <taxon>metagenomes</taxon>
        <taxon>organismal metagenomes</taxon>
    </lineage>
</organism>
<dbReference type="Pfam" id="PF00443">
    <property type="entry name" value="UCH"/>
    <property type="match status" value="1"/>
</dbReference>
<evidence type="ECO:0000259" key="1">
    <source>
        <dbReference type="PROSITE" id="PS50235"/>
    </source>
</evidence>
<accession>A0A6C0CYB5</accession>
<dbReference type="PROSITE" id="PS00972">
    <property type="entry name" value="USP_1"/>
    <property type="match status" value="1"/>
</dbReference>
<dbReference type="AlphaFoldDB" id="A0A6C0CYB5"/>
<dbReference type="EMBL" id="MN739508">
    <property type="protein sequence ID" value="QHT09233.1"/>
    <property type="molecule type" value="Genomic_DNA"/>
</dbReference>
<dbReference type="Gene3D" id="3.90.70.10">
    <property type="entry name" value="Cysteine proteinases"/>
    <property type="match status" value="1"/>
</dbReference>
<dbReference type="PANTHER" id="PTHR21646">
    <property type="entry name" value="UBIQUITIN CARBOXYL-TERMINAL HYDROLASE"/>
    <property type="match status" value="1"/>
</dbReference>